<keyword evidence="2" id="KW-1185">Reference proteome</keyword>
<comment type="caution">
    <text evidence="1">The sequence shown here is derived from an EMBL/GenBank/DDBJ whole genome shotgun (WGS) entry which is preliminary data.</text>
</comment>
<dbReference type="Proteomes" id="UP001187221">
    <property type="component" value="Unassembled WGS sequence"/>
</dbReference>
<protein>
    <submittedName>
        <fullName evidence="1">Uncharacterized protein</fullName>
    </submittedName>
</protein>
<accession>A0ABQ6P4Z2</accession>
<dbReference type="RefSeq" id="WP_317973466.1">
    <property type="nucleotide sequence ID" value="NZ_BTFW01000001.1"/>
</dbReference>
<name>A0ABQ6P4Z2_9SPHN</name>
<evidence type="ECO:0000313" key="1">
    <source>
        <dbReference type="EMBL" id="GMM59614.1"/>
    </source>
</evidence>
<evidence type="ECO:0000313" key="2">
    <source>
        <dbReference type="Proteomes" id="UP001187221"/>
    </source>
</evidence>
<reference evidence="1 2" key="1">
    <citation type="submission" date="2023-06" db="EMBL/GenBank/DDBJ databases">
        <title>Draft genome sequence of Novosphingobium sp. strain IK01.</title>
        <authorList>
            <person name="Hatamoto M."/>
            <person name="Ikarashi T."/>
            <person name="Yamaguchi T."/>
        </authorList>
    </citation>
    <scope>NUCLEOTIDE SEQUENCE [LARGE SCALE GENOMIC DNA]</scope>
    <source>
        <strain evidence="1 2">IK01</strain>
    </source>
</reference>
<gene>
    <name evidence="1" type="ORF">NUTIK01_03910</name>
</gene>
<organism evidence="1 2">
    <name type="scientific">Novosphingobium pituita</name>
    <dbReference type="NCBI Taxonomy" id="3056842"/>
    <lineage>
        <taxon>Bacteria</taxon>
        <taxon>Pseudomonadati</taxon>
        <taxon>Pseudomonadota</taxon>
        <taxon>Alphaproteobacteria</taxon>
        <taxon>Sphingomonadales</taxon>
        <taxon>Sphingomonadaceae</taxon>
        <taxon>Novosphingobium</taxon>
    </lineage>
</organism>
<proteinExistence type="predicted"/>
<dbReference type="EMBL" id="BTFW01000001">
    <property type="protein sequence ID" value="GMM59614.1"/>
    <property type="molecule type" value="Genomic_DNA"/>
</dbReference>
<sequence length="43" mass="4579">MHLALFLTAEGIHHGGSIAATVRHRPSRGTEPLTLLSAMAPLF</sequence>